<accession>A0A165NP93</accession>
<proteinExistence type="predicted"/>
<dbReference type="EMBL" id="KV425897">
    <property type="protein sequence ID" value="KZW01025.1"/>
    <property type="molecule type" value="Genomic_DNA"/>
</dbReference>
<reference evidence="1 2" key="1">
    <citation type="journal article" date="2016" name="Mol. Biol. Evol.">
        <title>Comparative Genomics of Early-Diverging Mushroom-Forming Fungi Provides Insights into the Origins of Lignocellulose Decay Capabilities.</title>
        <authorList>
            <person name="Nagy L.G."/>
            <person name="Riley R."/>
            <person name="Tritt A."/>
            <person name="Adam C."/>
            <person name="Daum C."/>
            <person name="Floudas D."/>
            <person name="Sun H."/>
            <person name="Yadav J.S."/>
            <person name="Pangilinan J."/>
            <person name="Larsson K.H."/>
            <person name="Matsuura K."/>
            <person name="Barry K."/>
            <person name="Labutti K."/>
            <person name="Kuo R."/>
            <person name="Ohm R.A."/>
            <person name="Bhattacharya S.S."/>
            <person name="Shirouzu T."/>
            <person name="Yoshinaga Y."/>
            <person name="Martin F.M."/>
            <person name="Grigoriev I.V."/>
            <person name="Hibbett D.S."/>
        </authorList>
    </citation>
    <scope>NUCLEOTIDE SEQUENCE [LARGE SCALE GENOMIC DNA]</scope>
    <source>
        <strain evidence="1 2">HHB12029</strain>
    </source>
</reference>
<dbReference type="InParanoid" id="A0A165NP93"/>
<dbReference type="STRING" id="1314781.A0A165NP93"/>
<protein>
    <submittedName>
        <fullName evidence="1">Uncharacterized protein</fullName>
    </submittedName>
</protein>
<dbReference type="InterPro" id="IPR016024">
    <property type="entry name" value="ARM-type_fold"/>
</dbReference>
<dbReference type="OrthoDB" id="5570127at2759"/>
<dbReference type="Proteomes" id="UP000077266">
    <property type="component" value="Unassembled WGS sequence"/>
</dbReference>
<sequence>MASSTSRRSWAGSLTIIHPYRQRILGHILVLPFRTLPVTKQMENMDAMTFLVSLQQPVVMPENGDELLRVLHDAIVLADADDSSLVGRLTQRQSVMFANNVRICGIKLMTASLPVMDCYAKQTQTRQKVVSVYFKALYSPHQAIKDVARDGLKCLTTHTARLPREFLQTGLRPILLDLSDTKALTAHGLEGLARLMELLTNPENLAAAAQGPLLGNDVIVKLVRLLDIFHHLLPQTANVYLNELIDDVVKTEHAEAMGKYLNRYPQETAENFLTKLEDPRYVRTLRNVILSNYAPALIAELDRRMPEIIASCFTEENRSQVLPALRLVTDMITDELVDSNVLSLLFENLLVPGKFDNEEDLLKVDSRAISTRARQLFSQRLFERLPLQVLRRLRGSGQVRHRHSDARALTRQALDILIPGFPKRLPTDDNPQRWSRFVWRMLNDNAQGGAAQWTLIYSLVNRHRDVFYPHRALYTLTSSRQWERKATSEPDVDGKPAYVTPLTQRESLVSFLVRFLIQTSVNDTTPAGQMAMQQFEVVHNRALAYMKDLSGPDGWSEVTVKLNFFSRSLDSDVAQTLPAAQTLLPMINAARLLNVISAEKPDSWFVANSRTLQKLPPRRLIELFPPTYDDEDAQNPLPEFHAFIDQVTTEGLRTAQNPRGSVLMLQALADVAPRKLEPFGQHLTKRLARYSRDHAMPGAAGSSDATIKMLRSILDICRVGVAHLSDRRKSLLTCVVLLIEISQSTPFCRYLLEVTREWVLKSREPYPTMKEKANLLLKMQTFETRDEALFLEYLELLYNFYSDTNLRRTDLIRIASVSSDTSSFFSTHAQYLTSIACMLYS</sequence>
<gene>
    <name evidence="1" type="ORF">EXIGLDRAFT_761305</name>
</gene>
<keyword evidence="2" id="KW-1185">Reference proteome</keyword>
<dbReference type="InterPro" id="IPR046805">
    <property type="entry name" value="Tra1_ring"/>
</dbReference>
<evidence type="ECO:0000313" key="2">
    <source>
        <dbReference type="Proteomes" id="UP000077266"/>
    </source>
</evidence>
<dbReference type="AlphaFoldDB" id="A0A165NP93"/>
<organism evidence="1 2">
    <name type="scientific">Exidia glandulosa HHB12029</name>
    <dbReference type="NCBI Taxonomy" id="1314781"/>
    <lineage>
        <taxon>Eukaryota</taxon>
        <taxon>Fungi</taxon>
        <taxon>Dikarya</taxon>
        <taxon>Basidiomycota</taxon>
        <taxon>Agaricomycotina</taxon>
        <taxon>Agaricomycetes</taxon>
        <taxon>Auriculariales</taxon>
        <taxon>Exidiaceae</taxon>
        <taxon>Exidia</taxon>
    </lineage>
</organism>
<dbReference type="Pfam" id="PF20206">
    <property type="entry name" value="Tra1_ring"/>
    <property type="match status" value="3"/>
</dbReference>
<name>A0A165NP93_EXIGL</name>
<evidence type="ECO:0000313" key="1">
    <source>
        <dbReference type="EMBL" id="KZW01025.1"/>
    </source>
</evidence>
<dbReference type="SUPFAM" id="SSF48371">
    <property type="entry name" value="ARM repeat"/>
    <property type="match status" value="1"/>
</dbReference>